<dbReference type="PROSITE" id="PS50262">
    <property type="entry name" value="G_PROTEIN_RECEP_F1_2"/>
    <property type="match status" value="1"/>
</dbReference>
<reference evidence="7" key="1">
    <citation type="journal article" date="2023" name="Mol. Biol. Evol.">
        <title>Third-Generation Sequencing Reveals the Adaptive Role of the Epigenome in Three Deep-Sea Polychaetes.</title>
        <authorList>
            <person name="Perez M."/>
            <person name="Aroh O."/>
            <person name="Sun Y."/>
            <person name="Lan Y."/>
            <person name="Juniper S.K."/>
            <person name="Young C.R."/>
            <person name="Angers B."/>
            <person name="Qian P.Y."/>
        </authorList>
    </citation>
    <scope>NUCLEOTIDE SEQUENCE</scope>
    <source>
        <strain evidence="7">P08H-3</strain>
    </source>
</reference>
<protein>
    <recommendedName>
        <fullName evidence="6">G-protein coupled receptors family 1 profile domain-containing protein</fullName>
    </recommendedName>
</protein>
<dbReference type="Proteomes" id="UP001208570">
    <property type="component" value="Unassembled WGS sequence"/>
</dbReference>
<dbReference type="InterPro" id="IPR017452">
    <property type="entry name" value="GPCR_Rhodpsn_7TM"/>
</dbReference>
<dbReference type="AlphaFoldDB" id="A0AAD9NCZ7"/>
<evidence type="ECO:0000313" key="7">
    <source>
        <dbReference type="EMBL" id="KAK2163676.1"/>
    </source>
</evidence>
<proteinExistence type="predicted"/>
<feature type="transmembrane region" description="Helical" evidence="5">
    <location>
        <begin position="168"/>
        <end position="186"/>
    </location>
</feature>
<feature type="transmembrane region" description="Helical" evidence="5">
    <location>
        <begin position="198"/>
        <end position="218"/>
    </location>
</feature>
<gene>
    <name evidence="7" type="ORF">LSH36_75g05000</name>
</gene>
<dbReference type="SUPFAM" id="SSF81321">
    <property type="entry name" value="Family A G protein-coupled receptor-like"/>
    <property type="match status" value="1"/>
</dbReference>
<feature type="transmembrane region" description="Helical" evidence="5">
    <location>
        <begin position="388"/>
        <end position="407"/>
    </location>
</feature>
<feature type="transmembrane region" description="Helical" evidence="5">
    <location>
        <begin position="348"/>
        <end position="368"/>
    </location>
</feature>
<sequence>MAFFYDDTATVPLPLDPELERWFSANMSPSSPFDGSLTSNISKSSANKTAQVSGPLLTADQGGVGGVIAGVDVNHLTVEQRQAWMYTSQGILYYAFPIEIVCGIVGGLLSLATLGRQKKSSNDSYLIGFTMAAVLLLACGGTLKLQDYTPHSNDYQRLYGYVKSANDWLWYSALWILVVMTLERGLTLIQNRNRTFCSAVQASVVVAMVFSVCLISALPEFWEYEAIETFDYVSNRTLVMSHVSPTADSPEYRILYFWYSITITVFLPYPIMVVMTIVLGQGMRHSRHSLKRRLIQQQQQQHKHSTNASGGGGALGGALGGGAPGGGSGGAESTLSRKISEELHLTRLYIVMVLLYLLLSAPLTFLIITNGITPYWSWPVDNLYNGLYLIFEFVFYFYFSIQLPLYLSYYDKFRHSFIELCCCCCCCWRGRRRRRHRRNSKHKERSSSLRKQVKDDFLYKR</sequence>
<dbReference type="Gene3D" id="1.20.1070.10">
    <property type="entry name" value="Rhodopsin 7-helix transmembrane proteins"/>
    <property type="match status" value="1"/>
</dbReference>
<dbReference type="EMBL" id="JAODUP010000075">
    <property type="protein sequence ID" value="KAK2163676.1"/>
    <property type="molecule type" value="Genomic_DNA"/>
</dbReference>
<evidence type="ECO:0000256" key="2">
    <source>
        <dbReference type="ARBA" id="ARBA00022692"/>
    </source>
</evidence>
<organism evidence="7 8">
    <name type="scientific">Paralvinella palmiformis</name>
    <dbReference type="NCBI Taxonomy" id="53620"/>
    <lineage>
        <taxon>Eukaryota</taxon>
        <taxon>Metazoa</taxon>
        <taxon>Spiralia</taxon>
        <taxon>Lophotrochozoa</taxon>
        <taxon>Annelida</taxon>
        <taxon>Polychaeta</taxon>
        <taxon>Sedentaria</taxon>
        <taxon>Canalipalpata</taxon>
        <taxon>Terebellida</taxon>
        <taxon>Terebelliformia</taxon>
        <taxon>Alvinellidae</taxon>
        <taxon>Paralvinella</taxon>
    </lineage>
</organism>
<dbReference type="InterPro" id="IPR000276">
    <property type="entry name" value="GPCR_Rhodpsn"/>
</dbReference>
<comment type="caution">
    <text evidence="7">The sequence shown here is derived from an EMBL/GenBank/DDBJ whole genome shotgun (WGS) entry which is preliminary data.</text>
</comment>
<keyword evidence="2 5" id="KW-0812">Transmembrane</keyword>
<evidence type="ECO:0000256" key="1">
    <source>
        <dbReference type="ARBA" id="ARBA00004370"/>
    </source>
</evidence>
<keyword evidence="8" id="KW-1185">Reference proteome</keyword>
<evidence type="ECO:0000259" key="6">
    <source>
        <dbReference type="PROSITE" id="PS50262"/>
    </source>
</evidence>
<dbReference type="Pfam" id="PF00001">
    <property type="entry name" value="7tm_1"/>
    <property type="match status" value="1"/>
</dbReference>
<evidence type="ECO:0000256" key="3">
    <source>
        <dbReference type="ARBA" id="ARBA00022989"/>
    </source>
</evidence>
<name>A0AAD9NCZ7_9ANNE</name>
<feature type="transmembrane region" description="Helical" evidence="5">
    <location>
        <begin position="91"/>
        <end position="112"/>
    </location>
</feature>
<keyword evidence="4 5" id="KW-0472">Membrane</keyword>
<dbReference type="GO" id="GO:0016020">
    <property type="term" value="C:membrane"/>
    <property type="evidence" value="ECO:0007669"/>
    <property type="project" value="UniProtKB-SubCell"/>
</dbReference>
<keyword evidence="3 5" id="KW-1133">Transmembrane helix</keyword>
<evidence type="ECO:0000313" key="8">
    <source>
        <dbReference type="Proteomes" id="UP001208570"/>
    </source>
</evidence>
<evidence type="ECO:0000256" key="5">
    <source>
        <dbReference type="SAM" id="Phobius"/>
    </source>
</evidence>
<evidence type="ECO:0000256" key="4">
    <source>
        <dbReference type="ARBA" id="ARBA00023136"/>
    </source>
</evidence>
<comment type="subcellular location">
    <subcellularLocation>
        <location evidence="1">Membrane</location>
    </subcellularLocation>
</comment>
<dbReference type="GO" id="GO:0004930">
    <property type="term" value="F:G protein-coupled receptor activity"/>
    <property type="evidence" value="ECO:0007669"/>
    <property type="project" value="InterPro"/>
</dbReference>
<dbReference type="PANTHER" id="PTHR46641">
    <property type="entry name" value="FMRFAMIDE RECEPTOR-RELATED"/>
    <property type="match status" value="1"/>
</dbReference>
<feature type="transmembrane region" description="Helical" evidence="5">
    <location>
        <begin position="256"/>
        <end position="279"/>
    </location>
</feature>
<dbReference type="PANTHER" id="PTHR46641:SF2">
    <property type="entry name" value="FMRFAMIDE RECEPTOR"/>
    <property type="match status" value="1"/>
</dbReference>
<accession>A0AAD9NCZ7</accession>
<feature type="domain" description="G-protein coupled receptors family 1 profile" evidence="6">
    <location>
        <begin position="106"/>
        <end position="406"/>
    </location>
</feature>
<feature type="transmembrane region" description="Helical" evidence="5">
    <location>
        <begin position="124"/>
        <end position="143"/>
    </location>
</feature>
<dbReference type="InterPro" id="IPR052954">
    <property type="entry name" value="GPCR-Ligand_Int"/>
</dbReference>